<dbReference type="Proteomes" id="UP001071230">
    <property type="component" value="Unassembled WGS sequence"/>
</dbReference>
<evidence type="ECO:0000259" key="7">
    <source>
        <dbReference type="Pfam" id="PF03775"/>
    </source>
</evidence>
<evidence type="ECO:0000256" key="4">
    <source>
        <dbReference type="ARBA" id="ARBA00023306"/>
    </source>
</evidence>
<dbReference type="NCBIfam" id="TIGR01222">
    <property type="entry name" value="minC"/>
    <property type="match status" value="1"/>
</dbReference>
<comment type="function">
    <text evidence="6">Cell division inhibitor that blocks the formation of polar Z ring septums. Rapidly oscillates between the poles of the cell to destabilize FtsZ filaments that have formed before they mature into polar Z rings. Prevents FtsZ polymerization.</text>
</comment>
<name>A0A8S0WKK3_9FIRM</name>
<dbReference type="InterPro" id="IPR016098">
    <property type="entry name" value="CAP/MinC_C"/>
</dbReference>
<dbReference type="Gene3D" id="3.30.160.540">
    <property type="match status" value="1"/>
</dbReference>
<gene>
    <name evidence="6" type="primary">minC</name>
    <name evidence="9" type="ORF">DEACI_0056</name>
    <name evidence="10" type="ORF">DEACI_1212</name>
</gene>
<reference evidence="9" key="2">
    <citation type="submission" date="2020-01" db="EMBL/GenBank/DDBJ databases">
        <authorList>
            <person name="Hornung B."/>
        </authorList>
    </citation>
    <scope>NUCLEOTIDE SEQUENCE</scope>
    <source>
        <strain evidence="9">PacBioINE</strain>
    </source>
</reference>
<keyword evidence="4 6" id="KW-0131">Cell cycle</keyword>
<evidence type="ECO:0000313" key="9">
    <source>
        <dbReference type="EMBL" id="CAA7599434.1"/>
    </source>
</evidence>
<keyword evidence="2 6" id="KW-0132">Cell division</keyword>
<keyword evidence="3 6" id="KW-0717">Septation</keyword>
<proteinExistence type="inferred from homology"/>
<dbReference type="InterPro" id="IPR013033">
    <property type="entry name" value="MinC"/>
</dbReference>
<dbReference type="Pfam" id="PF22642">
    <property type="entry name" value="MinC_N_1"/>
    <property type="match status" value="1"/>
</dbReference>
<feature type="domain" description="Septum formation inhibitor MinC C-terminal" evidence="7">
    <location>
        <begin position="113"/>
        <end position="211"/>
    </location>
</feature>
<evidence type="ECO:0000259" key="8">
    <source>
        <dbReference type="Pfam" id="PF22642"/>
    </source>
</evidence>
<evidence type="ECO:0000256" key="6">
    <source>
        <dbReference type="HAMAP-Rule" id="MF_00267"/>
    </source>
</evidence>
<dbReference type="InterPro" id="IPR005526">
    <property type="entry name" value="Septum_form_inhib_MinC_C"/>
</dbReference>
<protein>
    <recommendedName>
        <fullName evidence="6">Probable septum site-determining protein MinC</fullName>
    </recommendedName>
</protein>
<dbReference type="Proteomes" id="UP000836597">
    <property type="component" value="Chromosome"/>
</dbReference>
<dbReference type="EMBL" id="CDGJ01000033">
    <property type="protein sequence ID" value="CEJ06761.1"/>
    <property type="molecule type" value="Genomic_DNA"/>
</dbReference>
<evidence type="ECO:0000313" key="11">
    <source>
        <dbReference type="Proteomes" id="UP001071230"/>
    </source>
</evidence>
<dbReference type="HAMAP" id="MF_00267">
    <property type="entry name" value="MinC"/>
    <property type="match status" value="1"/>
</dbReference>
<dbReference type="Gene3D" id="2.160.20.70">
    <property type="match status" value="1"/>
</dbReference>
<dbReference type="PANTHER" id="PTHR34108">
    <property type="entry name" value="SEPTUM SITE-DETERMINING PROTEIN MINC"/>
    <property type="match status" value="1"/>
</dbReference>
<dbReference type="GO" id="GO:0000902">
    <property type="term" value="P:cell morphogenesis"/>
    <property type="evidence" value="ECO:0007669"/>
    <property type="project" value="InterPro"/>
</dbReference>
<dbReference type="SUPFAM" id="SSF63848">
    <property type="entry name" value="Cell-division inhibitor MinC, C-terminal domain"/>
    <property type="match status" value="1"/>
</dbReference>
<evidence type="ECO:0000256" key="2">
    <source>
        <dbReference type="ARBA" id="ARBA00022618"/>
    </source>
</evidence>
<dbReference type="RefSeq" id="WP_240983245.1">
    <property type="nucleotide sequence ID" value="NZ_CDGJ01000033.1"/>
</dbReference>
<keyword evidence="11" id="KW-1185">Reference proteome</keyword>
<dbReference type="GO" id="GO:1901891">
    <property type="term" value="P:regulation of cell septum assembly"/>
    <property type="evidence" value="ECO:0007669"/>
    <property type="project" value="InterPro"/>
</dbReference>
<comment type="subunit">
    <text evidence="5 6">Interacts with MinD and FtsZ.</text>
</comment>
<reference evidence="10" key="1">
    <citation type="submission" date="2014-11" db="EMBL/GenBank/DDBJ databases">
        <authorList>
            <person name="Hornung B.V."/>
        </authorList>
    </citation>
    <scope>NUCLEOTIDE SEQUENCE</scope>
    <source>
        <strain evidence="10">INE</strain>
    </source>
</reference>
<sequence length="224" mass="24345">MTRMEHIALKGTRDGLILYFDPGVEFSVVLEELTRYLRESTEFLRGASVRCFAGEKGYSDEELRALSELLGEYRVELAGWLKPEEVYAGAVVLNPKESPPWQEEGMAEGSCLFVDRTLRSGHSVQYEGNVVVLGDVNPGAEIVAGGNIVVLGTLRGVAHAGAAGDRGASVSAGHLMPTQLRIADLVARGPDEETETVGPEIARIKNGQLFVERLTGTMWRSSLR</sequence>
<dbReference type="Pfam" id="PF03775">
    <property type="entry name" value="MinC_C"/>
    <property type="match status" value="1"/>
</dbReference>
<dbReference type="GO" id="GO:0000917">
    <property type="term" value="P:division septum assembly"/>
    <property type="evidence" value="ECO:0007669"/>
    <property type="project" value="UniProtKB-KW"/>
</dbReference>
<comment type="similarity">
    <text evidence="1 6">Belongs to the MinC family.</text>
</comment>
<dbReference type="InterPro" id="IPR055219">
    <property type="entry name" value="MinC_N_1"/>
</dbReference>
<dbReference type="InterPro" id="IPR036145">
    <property type="entry name" value="MinC_C_sf"/>
</dbReference>
<dbReference type="EMBL" id="LR746496">
    <property type="protein sequence ID" value="CAA7599434.1"/>
    <property type="molecule type" value="Genomic_DNA"/>
</dbReference>
<organism evidence="9">
    <name type="scientific">Acididesulfobacillus acetoxydans</name>
    <dbReference type="NCBI Taxonomy" id="1561005"/>
    <lineage>
        <taxon>Bacteria</taxon>
        <taxon>Bacillati</taxon>
        <taxon>Bacillota</taxon>
        <taxon>Clostridia</taxon>
        <taxon>Eubacteriales</taxon>
        <taxon>Peptococcaceae</taxon>
        <taxon>Acididesulfobacillus</taxon>
    </lineage>
</organism>
<evidence type="ECO:0000256" key="5">
    <source>
        <dbReference type="ARBA" id="ARBA00046874"/>
    </source>
</evidence>
<dbReference type="AlphaFoldDB" id="A0A8S0WKK3"/>
<accession>A0A8S0WKK3</accession>
<dbReference type="PANTHER" id="PTHR34108:SF1">
    <property type="entry name" value="SEPTUM SITE-DETERMINING PROTEIN MINC"/>
    <property type="match status" value="1"/>
</dbReference>
<evidence type="ECO:0000313" key="10">
    <source>
        <dbReference type="EMBL" id="CEJ06761.1"/>
    </source>
</evidence>
<dbReference type="KEGG" id="aacx:DEACI_0056"/>
<feature type="domain" description="Septum site-determining protein MinC N-terminal" evidence="8">
    <location>
        <begin position="7"/>
        <end position="73"/>
    </location>
</feature>
<evidence type="ECO:0000256" key="1">
    <source>
        <dbReference type="ARBA" id="ARBA00006291"/>
    </source>
</evidence>
<evidence type="ECO:0000256" key="3">
    <source>
        <dbReference type="ARBA" id="ARBA00023210"/>
    </source>
</evidence>